<reference evidence="6" key="1">
    <citation type="submission" date="2017-04" db="EMBL/GenBank/DDBJ databases">
        <authorList>
            <person name="Varghese N."/>
            <person name="Submissions S."/>
        </authorList>
    </citation>
    <scope>NUCLEOTIDE SEQUENCE [LARGE SCALE GENOMIC DNA]</scope>
    <source>
        <strain evidence="6">DSM 12126</strain>
    </source>
</reference>
<dbReference type="CDD" id="cd00082">
    <property type="entry name" value="HisKA"/>
    <property type="match status" value="1"/>
</dbReference>
<feature type="transmembrane region" description="Helical" evidence="3">
    <location>
        <begin position="7"/>
        <end position="30"/>
    </location>
</feature>
<sequence length="168" mass="19342">MKNKNYIVLLYLVIGSIWVILSDQVISVWIDGMPAHNRAVMHSLKAFLFIGISALLLQYLINLYHRGQKKNLDFLKKSLEESRKQQSLINEQNTMLKEIAWVNSHEIRKPLASILGLSALIRETDDQLEKGKYYPMIDRCIEELDEIVCQSAARLDELIANGNHDNHP</sequence>
<dbReference type="GO" id="GO:0000155">
    <property type="term" value="F:phosphorelay sensor kinase activity"/>
    <property type="evidence" value="ECO:0007669"/>
    <property type="project" value="InterPro"/>
</dbReference>
<dbReference type="SUPFAM" id="SSF47384">
    <property type="entry name" value="Homodimeric domain of signal transducing histidine kinase"/>
    <property type="match status" value="1"/>
</dbReference>
<keyword evidence="3" id="KW-0472">Membrane</keyword>
<feature type="domain" description="Signal transduction histidine kinase dimerisation/phosphoacceptor" evidence="4">
    <location>
        <begin position="104"/>
        <end position="148"/>
    </location>
</feature>
<comment type="catalytic activity">
    <reaction evidence="1">
        <text>ATP + protein L-histidine = ADP + protein N-phospho-L-histidine.</text>
        <dbReference type="EC" id="2.7.13.3"/>
    </reaction>
</comment>
<dbReference type="AlphaFoldDB" id="A0A1W1YWQ8"/>
<evidence type="ECO:0000256" key="3">
    <source>
        <dbReference type="SAM" id="Phobius"/>
    </source>
</evidence>
<organism evidence="5 6">
    <name type="scientific">Pedobacter africanus</name>
    <dbReference type="NCBI Taxonomy" id="151894"/>
    <lineage>
        <taxon>Bacteria</taxon>
        <taxon>Pseudomonadati</taxon>
        <taxon>Bacteroidota</taxon>
        <taxon>Sphingobacteriia</taxon>
        <taxon>Sphingobacteriales</taxon>
        <taxon>Sphingobacteriaceae</taxon>
        <taxon>Pedobacter</taxon>
    </lineage>
</organism>
<keyword evidence="6" id="KW-1185">Reference proteome</keyword>
<evidence type="ECO:0000256" key="2">
    <source>
        <dbReference type="ARBA" id="ARBA00012438"/>
    </source>
</evidence>
<proteinExistence type="predicted"/>
<evidence type="ECO:0000259" key="4">
    <source>
        <dbReference type="Pfam" id="PF00512"/>
    </source>
</evidence>
<protein>
    <recommendedName>
        <fullName evidence="2">histidine kinase</fullName>
        <ecNumber evidence="2">2.7.13.3</ecNumber>
    </recommendedName>
</protein>
<evidence type="ECO:0000313" key="6">
    <source>
        <dbReference type="Proteomes" id="UP000192756"/>
    </source>
</evidence>
<dbReference type="OrthoDB" id="9124519at2"/>
<keyword evidence="3" id="KW-0812">Transmembrane</keyword>
<gene>
    <name evidence="5" type="ORF">SAMN04488524_0243</name>
</gene>
<dbReference type="EC" id="2.7.13.3" evidence="2"/>
<keyword evidence="3" id="KW-1133">Transmembrane helix</keyword>
<dbReference type="Pfam" id="PF00512">
    <property type="entry name" value="HisKA"/>
    <property type="match status" value="1"/>
</dbReference>
<evidence type="ECO:0000313" key="5">
    <source>
        <dbReference type="EMBL" id="SMC40609.1"/>
    </source>
</evidence>
<dbReference type="RefSeq" id="WP_084236604.1">
    <property type="nucleotide sequence ID" value="NZ_FWXT01000001.1"/>
</dbReference>
<accession>A0A1W1YWQ8</accession>
<dbReference type="InterPro" id="IPR036097">
    <property type="entry name" value="HisK_dim/P_sf"/>
</dbReference>
<dbReference type="Gene3D" id="1.10.287.130">
    <property type="match status" value="1"/>
</dbReference>
<feature type="transmembrane region" description="Helical" evidence="3">
    <location>
        <begin position="42"/>
        <end position="61"/>
    </location>
</feature>
<dbReference type="EMBL" id="FWXT01000001">
    <property type="protein sequence ID" value="SMC40609.1"/>
    <property type="molecule type" value="Genomic_DNA"/>
</dbReference>
<name>A0A1W1YWQ8_9SPHI</name>
<dbReference type="STRING" id="151894.SAMN04488524_0243"/>
<evidence type="ECO:0000256" key="1">
    <source>
        <dbReference type="ARBA" id="ARBA00000085"/>
    </source>
</evidence>
<dbReference type="Proteomes" id="UP000192756">
    <property type="component" value="Unassembled WGS sequence"/>
</dbReference>
<dbReference type="InterPro" id="IPR003661">
    <property type="entry name" value="HisK_dim/P_dom"/>
</dbReference>